<reference evidence="6" key="1">
    <citation type="journal article" date="2019" name="Int. J. Syst. Evol. Microbiol.">
        <title>The Global Catalogue of Microorganisms (GCM) 10K type strain sequencing project: providing services to taxonomists for standard genome sequencing and annotation.</title>
        <authorList>
            <consortium name="The Broad Institute Genomics Platform"/>
            <consortium name="The Broad Institute Genome Sequencing Center for Infectious Disease"/>
            <person name="Wu L."/>
            <person name="Ma J."/>
        </authorList>
    </citation>
    <scope>NUCLEOTIDE SEQUENCE [LARGE SCALE GENOMIC DNA]</scope>
    <source>
        <strain evidence="6">KCTC 62164</strain>
    </source>
</reference>
<dbReference type="InterPro" id="IPR001375">
    <property type="entry name" value="Peptidase_S9_cat"/>
</dbReference>
<gene>
    <name evidence="5" type="ORF">ACFOKA_06695</name>
</gene>
<dbReference type="RefSeq" id="WP_228073823.1">
    <property type="nucleotide sequence ID" value="NZ_CP061205.1"/>
</dbReference>
<keyword evidence="2" id="KW-0645">Protease</keyword>
<comment type="caution">
    <text evidence="5">The sequence shown here is derived from an EMBL/GenBank/DDBJ whole genome shotgun (WGS) entry which is preliminary data.</text>
</comment>
<organism evidence="5 6">
    <name type="scientific">Kordiimonas pumila</name>
    <dbReference type="NCBI Taxonomy" id="2161677"/>
    <lineage>
        <taxon>Bacteria</taxon>
        <taxon>Pseudomonadati</taxon>
        <taxon>Pseudomonadota</taxon>
        <taxon>Alphaproteobacteria</taxon>
        <taxon>Kordiimonadales</taxon>
        <taxon>Kordiimonadaceae</taxon>
        <taxon>Kordiimonas</taxon>
    </lineage>
</organism>
<name>A0ABV7D3J3_9PROT</name>
<feature type="chain" id="PRO_5045101438" evidence="3">
    <location>
        <begin position="18"/>
        <end position="669"/>
    </location>
</feature>
<evidence type="ECO:0000313" key="6">
    <source>
        <dbReference type="Proteomes" id="UP001595444"/>
    </source>
</evidence>
<dbReference type="Pfam" id="PF07676">
    <property type="entry name" value="PD40"/>
    <property type="match status" value="4"/>
</dbReference>
<evidence type="ECO:0000256" key="2">
    <source>
        <dbReference type="ARBA" id="ARBA00022825"/>
    </source>
</evidence>
<evidence type="ECO:0000256" key="3">
    <source>
        <dbReference type="SAM" id="SignalP"/>
    </source>
</evidence>
<evidence type="ECO:0000313" key="5">
    <source>
        <dbReference type="EMBL" id="MFC3051583.1"/>
    </source>
</evidence>
<dbReference type="InterPro" id="IPR029058">
    <property type="entry name" value="AB_hydrolase_fold"/>
</dbReference>
<dbReference type="SUPFAM" id="SSF53474">
    <property type="entry name" value="alpha/beta-Hydrolases"/>
    <property type="match status" value="1"/>
</dbReference>
<keyword evidence="3" id="KW-0732">Signal</keyword>
<evidence type="ECO:0000259" key="4">
    <source>
        <dbReference type="Pfam" id="PF00326"/>
    </source>
</evidence>
<dbReference type="Pfam" id="PF00326">
    <property type="entry name" value="Peptidase_S9"/>
    <property type="match status" value="1"/>
</dbReference>
<feature type="domain" description="Peptidase S9 prolyl oligopeptidase catalytic" evidence="4">
    <location>
        <begin position="459"/>
        <end position="664"/>
    </location>
</feature>
<proteinExistence type="predicted"/>
<dbReference type="InterPro" id="IPR011659">
    <property type="entry name" value="WD40"/>
</dbReference>
<protein>
    <submittedName>
        <fullName evidence="5">Prolyl oligopeptidase family serine peptidase</fullName>
    </submittedName>
</protein>
<keyword evidence="6" id="KW-1185">Reference proteome</keyword>
<dbReference type="EMBL" id="JBHRSL010000004">
    <property type="protein sequence ID" value="MFC3051583.1"/>
    <property type="molecule type" value="Genomic_DNA"/>
</dbReference>
<feature type="signal peptide" evidence="3">
    <location>
        <begin position="1"/>
        <end position="17"/>
    </location>
</feature>
<dbReference type="SUPFAM" id="SSF82171">
    <property type="entry name" value="DPP6 N-terminal domain-like"/>
    <property type="match status" value="1"/>
</dbReference>
<evidence type="ECO:0000256" key="1">
    <source>
        <dbReference type="ARBA" id="ARBA00022801"/>
    </source>
</evidence>
<dbReference type="PANTHER" id="PTHR42776:SF27">
    <property type="entry name" value="DIPEPTIDYL PEPTIDASE FAMILY MEMBER 6"/>
    <property type="match status" value="1"/>
</dbReference>
<dbReference type="Gene3D" id="3.40.50.1820">
    <property type="entry name" value="alpha/beta hydrolase"/>
    <property type="match status" value="1"/>
</dbReference>
<dbReference type="PANTHER" id="PTHR42776">
    <property type="entry name" value="SERINE PEPTIDASE S9 FAMILY MEMBER"/>
    <property type="match status" value="1"/>
</dbReference>
<dbReference type="Gene3D" id="2.120.10.30">
    <property type="entry name" value="TolB, C-terminal domain"/>
    <property type="match status" value="3"/>
</dbReference>
<dbReference type="Proteomes" id="UP001595444">
    <property type="component" value="Unassembled WGS sequence"/>
</dbReference>
<keyword evidence="2" id="KW-0720">Serine protease</keyword>
<accession>A0ABV7D3J3</accession>
<dbReference type="InterPro" id="IPR011042">
    <property type="entry name" value="6-blade_b-propeller_TolB-like"/>
</dbReference>
<keyword evidence="1" id="KW-0378">Hydrolase</keyword>
<sequence>MSIRLTFGGALAVFAVAAGLRAEADTAKRQMTVDDLYLIQDVSGPALSPDGKLVAYVVTGHDTEIDAAISDIWMVDYKGATPHQITAADDKSESTPKFSPDGRFLAYVGEDEDDGSSQVFIRTLKGGKTRQASDVVGGIIDFDWSPDSKRMLITAFMGGAEPNEAGTEPPIVIDRFQFMEDWTGYLAGARRHILLLDIKTGDTRPLTHGDQDYWLPAWSPDGKSIAYVTKAGPDADRTMNSDVYIMAVDGNSPPKQISTFEGTDADLYWASPPAWSPDGRKLAWLQSGESKWIYYAPWQLTVADLKTGTVMPLARADRNFYMPKWSADGTALFALMEENRSTYLVRVDSTTGAITRLSDGKRFALDYAASANGKLVLLDSTDTKPFELYAVEGGLRPLTHHNAWLEDVQLAETEEFSFDSDGHQIDGFIVRPVGAVKGVPLPTIFRLHGGPVYQFSHEFMSDWQIYAAAGYAVVGINPRGSSGKGFDFARSIYANWGHVDVADILAGTDHMVNAGITDPTRMAVGGWSYGGMLTNYVIGTDTRFKAAISGAGTANMYGMYGHDQYTGGYELELGTPWQNPEAYARVSFPFLHADKITTPTLYQCSEKDFNVPCLGAEQMYQALKSVGTETQLVIYPGQHHGISVPSYLHDRMQRNLNWYGHYIGTGASE</sequence>